<dbReference type="VEuPathDB" id="FungiDB:M747DRAFT_297022"/>
<comment type="cofactor">
    <cofactor evidence="1">
        <name>FMN</name>
        <dbReference type="ChEBI" id="CHEBI:58210"/>
    </cofactor>
</comment>
<comment type="similarity">
    <text evidence="4">Belongs to the flavoredoxin family.</text>
</comment>
<name>A0A254TYW9_ASPNG</name>
<accession>A0A254TYW9</accession>
<dbReference type="AlphaFoldDB" id="A0A254TYW9"/>
<dbReference type="PANTHER" id="PTHR33798">
    <property type="entry name" value="FLAVOPROTEIN OXYGENASE"/>
    <property type="match status" value="1"/>
</dbReference>
<comment type="caution">
    <text evidence="6">The sequence shown here is derived from an EMBL/GenBank/DDBJ whole genome shotgun (WGS) entry which is preliminary data.</text>
</comment>
<dbReference type="Pfam" id="PF01613">
    <property type="entry name" value="Flavin_Reduct"/>
    <property type="match status" value="1"/>
</dbReference>
<evidence type="ECO:0000259" key="5">
    <source>
        <dbReference type="Pfam" id="PF01613"/>
    </source>
</evidence>
<sequence>MFCLTRNAVRTITSSFRITSHFLASSLSTVAAATTRTTPSHSPPEGDNDLGHLPKFNLSNGLIDLTTSPDPSWKYGEGVRDDRAEMRHAHTEIDPYASTRSKADNYSLIISGVVPRPISLISMISADGKQNLAPSSYFQVVDHDPPIFIIGIGPRASPGKDTLCNLKEPGKCVVNTVSENMIQAVNATSINIPFDVSEWDLSGFREAPSKTVQPVRVQESGFSVEGKVVDIKEFSEFAKP</sequence>
<gene>
    <name evidence="6" type="ORF">CAN33_0051575</name>
</gene>
<dbReference type="EMBL" id="NKJJ02000004">
    <property type="protein sequence ID" value="TPR12010.1"/>
    <property type="molecule type" value="Genomic_DNA"/>
</dbReference>
<dbReference type="PANTHER" id="PTHR33798:SF5">
    <property type="entry name" value="FLAVIN REDUCTASE LIKE DOMAIN-CONTAINING PROTEIN"/>
    <property type="match status" value="1"/>
</dbReference>
<dbReference type="VEuPathDB" id="FungiDB:ATCC64974_22350"/>
<keyword evidence="2" id="KW-0285">Flavoprotein</keyword>
<dbReference type="Gene3D" id="2.30.110.10">
    <property type="entry name" value="Electron Transport, Fmn-binding Protein, Chain A"/>
    <property type="match status" value="1"/>
</dbReference>
<dbReference type="Proteomes" id="UP000197666">
    <property type="component" value="Unassembled WGS sequence"/>
</dbReference>
<dbReference type="SUPFAM" id="SSF50475">
    <property type="entry name" value="FMN-binding split barrel"/>
    <property type="match status" value="1"/>
</dbReference>
<feature type="domain" description="Flavin reductase like" evidence="5">
    <location>
        <begin position="114"/>
        <end position="231"/>
    </location>
</feature>
<dbReference type="VEuPathDB" id="FungiDB:ASPNIDRAFT2_1131640"/>
<evidence type="ECO:0000313" key="7">
    <source>
        <dbReference type="Proteomes" id="UP000197666"/>
    </source>
</evidence>
<reference evidence="7" key="1">
    <citation type="submission" date="2018-10" db="EMBL/GenBank/DDBJ databases">
        <title>FDA dAtabase for Regulatory Grade micrObial Sequences (FDA-ARGOS): Supporting development and validation of Infectious Disease Dx tests.</title>
        <authorList>
            <person name="Kerrigan L."/>
            <person name="Tallon L."/>
            <person name="Sadzewicz L."/>
            <person name="Sengamalay N."/>
            <person name="Ott S."/>
            <person name="Godinez A."/>
            <person name="Nagaraj S."/>
            <person name="Vavikolanu K."/>
            <person name="Nadendla S."/>
            <person name="George J."/>
            <person name="Sichtig H."/>
        </authorList>
    </citation>
    <scope>NUCLEOTIDE SEQUENCE [LARGE SCALE GENOMIC DNA]</scope>
    <source>
        <strain evidence="7">FDAARGOS_311</strain>
    </source>
</reference>
<dbReference type="InterPro" id="IPR012349">
    <property type="entry name" value="Split_barrel_FMN-bd"/>
</dbReference>
<evidence type="ECO:0000256" key="2">
    <source>
        <dbReference type="ARBA" id="ARBA00022630"/>
    </source>
</evidence>
<dbReference type="VEuPathDB" id="FungiDB:An11g03820"/>
<evidence type="ECO:0000256" key="3">
    <source>
        <dbReference type="ARBA" id="ARBA00022643"/>
    </source>
</evidence>
<dbReference type="InterPro" id="IPR002563">
    <property type="entry name" value="Flavin_Rdtase-like_dom"/>
</dbReference>
<evidence type="ECO:0000256" key="4">
    <source>
        <dbReference type="ARBA" id="ARBA00038054"/>
    </source>
</evidence>
<evidence type="ECO:0000313" key="6">
    <source>
        <dbReference type="EMBL" id="TPR12010.1"/>
    </source>
</evidence>
<protein>
    <recommendedName>
        <fullName evidence="5">Flavin reductase like domain-containing protein</fullName>
    </recommendedName>
</protein>
<dbReference type="GO" id="GO:0010181">
    <property type="term" value="F:FMN binding"/>
    <property type="evidence" value="ECO:0007669"/>
    <property type="project" value="InterPro"/>
</dbReference>
<organism evidence="6 7">
    <name type="scientific">Aspergillus niger</name>
    <dbReference type="NCBI Taxonomy" id="5061"/>
    <lineage>
        <taxon>Eukaryota</taxon>
        <taxon>Fungi</taxon>
        <taxon>Dikarya</taxon>
        <taxon>Ascomycota</taxon>
        <taxon>Pezizomycotina</taxon>
        <taxon>Eurotiomycetes</taxon>
        <taxon>Eurotiomycetidae</taxon>
        <taxon>Eurotiales</taxon>
        <taxon>Aspergillaceae</taxon>
        <taxon>Aspergillus</taxon>
        <taxon>Aspergillus subgen. Circumdati</taxon>
    </lineage>
</organism>
<proteinExistence type="inferred from homology"/>
<evidence type="ECO:0000256" key="1">
    <source>
        <dbReference type="ARBA" id="ARBA00001917"/>
    </source>
</evidence>
<keyword evidence="3" id="KW-0288">FMN</keyword>